<dbReference type="Gene3D" id="1.20.1250.20">
    <property type="entry name" value="MFS general substrate transporter like domains"/>
    <property type="match status" value="2"/>
</dbReference>
<feature type="transmembrane region" description="Helical" evidence="4">
    <location>
        <begin position="70"/>
        <end position="95"/>
    </location>
</feature>
<dbReference type="SUPFAM" id="SSF103473">
    <property type="entry name" value="MFS general substrate transporter"/>
    <property type="match status" value="1"/>
</dbReference>
<feature type="transmembrane region" description="Helical" evidence="4">
    <location>
        <begin position="36"/>
        <end position="58"/>
    </location>
</feature>
<dbReference type="Pfam" id="PF07690">
    <property type="entry name" value="MFS_1"/>
    <property type="match status" value="1"/>
</dbReference>
<dbReference type="InterPro" id="IPR011701">
    <property type="entry name" value="MFS"/>
</dbReference>
<gene>
    <name evidence="5" type="ORF">AZI85_08925</name>
</gene>
<dbReference type="InterPro" id="IPR036259">
    <property type="entry name" value="MFS_trans_sf"/>
</dbReference>
<dbReference type="EMBL" id="LUKF01000017">
    <property type="protein sequence ID" value="KYG61071.1"/>
    <property type="molecule type" value="Genomic_DNA"/>
</dbReference>
<organism evidence="5 6">
    <name type="scientific">Bdellovibrio bacteriovorus</name>
    <dbReference type="NCBI Taxonomy" id="959"/>
    <lineage>
        <taxon>Bacteria</taxon>
        <taxon>Pseudomonadati</taxon>
        <taxon>Bdellovibrionota</taxon>
        <taxon>Bdellovibrionia</taxon>
        <taxon>Bdellovibrionales</taxon>
        <taxon>Pseudobdellovibrionaceae</taxon>
        <taxon>Bdellovibrio</taxon>
    </lineage>
</organism>
<evidence type="ECO:0000256" key="2">
    <source>
        <dbReference type="ARBA" id="ARBA00022989"/>
    </source>
</evidence>
<dbReference type="AlphaFoldDB" id="A0A150WDU0"/>
<comment type="caution">
    <text evidence="5">The sequence shown here is derived from an EMBL/GenBank/DDBJ whole genome shotgun (WGS) entry which is preliminary data.</text>
</comment>
<feature type="transmembrane region" description="Helical" evidence="4">
    <location>
        <begin position="304"/>
        <end position="327"/>
    </location>
</feature>
<dbReference type="OrthoDB" id="5290074at2"/>
<dbReference type="RefSeq" id="WP_063244449.1">
    <property type="nucleotide sequence ID" value="NZ_LUKF01000017.1"/>
</dbReference>
<protein>
    <submittedName>
        <fullName evidence="5">Multidrug resistance protein</fullName>
    </submittedName>
</protein>
<dbReference type="Proteomes" id="UP000075391">
    <property type="component" value="Unassembled WGS sequence"/>
</dbReference>
<evidence type="ECO:0000256" key="4">
    <source>
        <dbReference type="SAM" id="Phobius"/>
    </source>
</evidence>
<feature type="transmembrane region" description="Helical" evidence="4">
    <location>
        <begin position="339"/>
        <end position="359"/>
    </location>
</feature>
<feature type="transmembrane region" description="Helical" evidence="4">
    <location>
        <begin position="248"/>
        <end position="268"/>
    </location>
</feature>
<evidence type="ECO:0000313" key="6">
    <source>
        <dbReference type="Proteomes" id="UP000075391"/>
    </source>
</evidence>
<feature type="transmembrane region" description="Helical" evidence="4">
    <location>
        <begin position="214"/>
        <end position="236"/>
    </location>
</feature>
<keyword evidence="1 4" id="KW-0812">Transmembrane</keyword>
<keyword evidence="3 4" id="KW-0472">Membrane</keyword>
<name>A0A150WDU0_BDEBC</name>
<feature type="transmembrane region" description="Helical" evidence="4">
    <location>
        <begin position="365"/>
        <end position="387"/>
    </location>
</feature>
<evidence type="ECO:0000313" key="5">
    <source>
        <dbReference type="EMBL" id="KYG61071.1"/>
    </source>
</evidence>
<dbReference type="PANTHER" id="PTHR23546:SF1">
    <property type="entry name" value="MEMBRANE PROTEIN"/>
    <property type="match status" value="1"/>
</dbReference>
<feature type="transmembrane region" description="Helical" evidence="4">
    <location>
        <begin position="163"/>
        <end position="183"/>
    </location>
</feature>
<keyword evidence="2 4" id="KW-1133">Transmembrane helix</keyword>
<dbReference type="GO" id="GO:0022857">
    <property type="term" value="F:transmembrane transporter activity"/>
    <property type="evidence" value="ECO:0007669"/>
    <property type="project" value="InterPro"/>
</dbReference>
<feature type="transmembrane region" description="Helical" evidence="4">
    <location>
        <begin position="280"/>
        <end position="298"/>
    </location>
</feature>
<evidence type="ECO:0000256" key="3">
    <source>
        <dbReference type="ARBA" id="ARBA00023136"/>
    </source>
</evidence>
<accession>A0A150WDU0</accession>
<feature type="transmembrane region" description="Helical" evidence="4">
    <location>
        <begin position="12"/>
        <end position="30"/>
    </location>
</feature>
<proteinExistence type="predicted"/>
<sequence>MNLRSLLGHLNSATFSAVQMMTFTFIPLMAEKGSLSLSSVILSFSVGSFLFLWSSPFWAAQSDRYGRMKILAVGMLGVFVSSGLILFLLLNPGSILQNELLMWSSRLLYGLTASAVVPVAQALQIDLHPEQTALKSMLSNSMSLNIGRALGPLTLLLGGASNMLGILQLATMWSFVLLVLNIIGTRQSLPNRTVASEQSLIKTWWSDVVRVQDVVILALLFTSYIGILNFSLASLLKKTFELTSADSSVLMAQVLLGSAILAVVTQAIGKMLFKNPWQGAMVFGGVSLLLGSLVLQYMQNKTELGIAITFLSVGISLIPPCYLALMAARGSQDHFGRRAGLAAAANTIGYAVGGAIASFTFKINLISIEMVMTLVSVLMIASIALLYKNRNREAKYV</sequence>
<dbReference type="PANTHER" id="PTHR23546">
    <property type="entry name" value="TRANSPORT PROTEIN"/>
    <property type="match status" value="1"/>
</dbReference>
<evidence type="ECO:0000256" key="1">
    <source>
        <dbReference type="ARBA" id="ARBA00022692"/>
    </source>
</evidence>
<reference evidence="5 6" key="1">
    <citation type="submission" date="2016-03" db="EMBL/GenBank/DDBJ databases">
        <authorList>
            <person name="Ploux O."/>
        </authorList>
    </citation>
    <scope>NUCLEOTIDE SEQUENCE [LARGE SCALE GENOMIC DNA]</scope>
    <source>
        <strain evidence="5 6">BER2</strain>
    </source>
</reference>